<accession>A0A2W4XIH6</accession>
<sequence>MEHHALFVCTSCAFSATQRDHLGHRGGYHLFQQLRQQGQMPPEFTLEAVECLSACHRFCVIALAAPQKTTLMFGDLPPLESAAAIAQLATQYAASPNGLVPRQSRPEPLQKGILARISLWPRP</sequence>
<evidence type="ECO:0000313" key="1">
    <source>
        <dbReference type="EMBL" id="PZO35601.1"/>
    </source>
</evidence>
<proteinExistence type="predicted"/>
<dbReference type="InterPro" id="IPR012863">
    <property type="entry name" value="DUF1636"/>
</dbReference>
<reference evidence="1 2" key="2">
    <citation type="submission" date="2018-06" db="EMBL/GenBank/DDBJ databases">
        <title>Metagenomic assembly of (sub)arctic Cyanobacteria and their associated microbiome from non-axenic cultures.</title>
        <authorList>
            <person name="Baurain D."/>
        </authorList>
    </citation>
    <scope>NUCLEOTIDE SEQUENCE [LARGE SCALE GENOMIC DNA]</scope>
    <source>
        <strain evidence="1">ULC041bin1</strain>
    </source>
</reference>
<dbReference type="EMBL" id="QBMN01000163">
    <property type="protein sequence ID" value="PZO35601.1"/>
    <property type="molecule type" value="Genomic_DNA"/>
</dbReference>
<gene>
    <name evidence="1" type="ORF">DCF17_18455</name>
</gene>
<protein>
    <submittedName>
        <fullName evidence="1">Metal-binding protein</fullName>
    </submittedName>
</protein>
<dbReference type="Proteomes" id="UP000249081">
    <property type="component" value="Unassembled WGS sequence"/>
</dbReference>
<comment type="caution">
    <text evidence="1">The sequence shown here is derived from an EMBL/GenBank/DDBJ whole genome shotgun (WGS) entry which is preliminary data.</text>
</comment>
<dbReference type="Pfam" id="PF07845">
    <property type="entry name" value="DUF1636"/>
    <property type="match status" value="1"/>
</dbReference>
<reference evidence="2" key="1">
    <citation type="submission" date="2018-04" db="EMBL/GenBank/DDBJ databases">
        <authorList>
            <person name="Cornet L."/>
        </authorList>
    </citation>
    <scope>NUCLEOTIDE SEQUENCE [LARGE SCALE GENOMIC DNA]</scope>
</reference>
<evidence type="ECO:0000313" key="2">
    <source>
        <dbReference type="Proteomes" id="UP000249081"/>
    </source>
</evidence>
<organism evidence="1 2">
    <name type="scientific">Shackletoniella antarctica</name>
    <dbReference type="NCBI Taxonomy" id="268115"/>
    <lineage>
        <taxon>Bacteria</taxon>
        <taxon>Bacillati</taxon>
        <taxon>Cyanobacteriota</taxon>
        <taxon>Cyanophyceae</taxon>
        <taxon>Oculatellales</taxon>
        <taxon>Oculatellaceae</taxon>
        <taxon>Shackletoniella</taxon>
    </lineage>
</organism>
<dbReference type="AlphaFoldDB" id="A0A2W4XIH6"/>
<name>A0A2W4XIH6_9CYAN</name>